<comment type="caution">
    <text evidence="2">The sequence shown here is derived from an EMBL/GenBank/DDBJ whole genome shotgun (WGS) entry which is preliminary data.</text>
</comment>
<keyword evidence="3" id="KW-1185">Reference proteome</keyword>
<protein>
    <submittedName>
        <fullName evidence="2">Uncharacterized protein</fullName>
    </submittedName>
</protein>
<sequence length="159" mass="18158">MVAKNYFQAPGSPEPDLSKNNLSSNVPGMPDPPDKKNSSGPSANIKSPEVMTRNAGKQILMNKVKIQEDICLNILIGTNQIKEGKKILGEIKGNITEDIWKSKSAKEYQKYLEQYELYIDQLAQFFNNFSKKLIDNAEVFEELDTLMQKQLNFEDWRPE</sequence>
<dbReference type="RefSeq" id="WP_034568666.1">
    <property type="nucleotide sequence ID" value="NZ_JQBS01000035.1"/>
</dbReference>
<proteinExistence type="predicted"/>
<evidence type="ECO:0000256" key="1">
    <source>
        <dbReference type="SAM" id="MobiDB-lite"/>
    </source>
</evidence>
<dbReference type="Proteomes" id="UP000051658">
    <property type="component" value="Unassembled WGS sequence"/>
</dbReference>
<dbReference type="PATRIC" id="fig|1449336.4.peg.2471"/>
<dbReference type="GeneID" id="89589418"/>
<dbReference type="EMBL" id="JQBS01000035">
    <property type="protein sequence ID" value="KRN54842.1"/>
    <property type="molecule type" value="Genomic_DNA"/>
</dbReference>
<organism evidence="2 3">
    <name type="scientific">Carnobacterium divergens DSM 20623</name>
    <dbReference type="NCBI Taxonomy" id="1449336"/>
    <lineage>
        <taxon>Bacteria</taxon>
        <taxon>Bacillati</taxon>
        <taxon>Bacillota</taxon>
        <taxon>Bacilli</taxon>
        <taxon>Lactobacillales</taxon>
        <taxon>Carnobacteriaceae</taxon>
        <taxon>Carnobacterium</taxon>
    </lineage>
</organism>
<evidence type="ECO:0000313" key="2">
    <source>
        <dbReference type="EMBL" id="KRN54842.1"/>
    </source>
</evidence>
<evidence type="ECO:0000313" key="3">
    <source>
        <dbReference type="Proteomes" id="UP000051658"/>
    </source>
</evidence>
<name>A0A0R2HYK9_CARDV</name>
<gene>
    <name evidence="2" type="ORF">IV74_GL002433</name>
</gene>
<accession>A0A0R2HYK9</accession>
<feature type="region of interest" description="Disordered" evidence="1">
    <location>
        <begin position="1"/>
        <end position="49"/>
    </location>
</feature>
<dbReference type="AlphaFoldDB" id="A0A0R2HYK9"/>
<reference evidence="2 3" key="1">
    <citation type="journal article" date="2015" name="Genome Announc.">
        <title>Expanding the biotechnology potential of lactobacilli through comparative genomics of 213 strains and associated genera.</title>
        <authorList>
            <person name="Sun Z."/>
            <person name="Harris H.M."/>
            <person name="McCann A."/>
            <person name="Guo C."/>
            <person name="Argimon S."/>
            <person name="Zhang W."/>
            <person name="Yang X."/>
            <person name="Jeffery I.B."/>
            <person name="Cooney J.C."/>
            <person name="Kagawa T.F."/>
            <person name="Liu W."/>
            <person name="Song Y."/>
            <person name="Salvetti E."/>
            <person name="Wrobel A."/>
            <person name="Rasinkangas P."/>
            <person name="Parkhill J."/>
            <person name="Rea M.C."/>
            <person name="O'Sullivan O."/>
            <person name="Ritari J."/>
            <person name="Douillard F.P."/>
            <person name="Paul Ross R."/>
            <person name="Yang R."/>
            <person name="Briner A.E."/>
            <person name="Felis G.E."/>
            <person name="de Vos W.M."/>
            <person name="Barrangou R."/>
            <person name="Klaenhammer T.R."/>
            <person name="Caufield P.W."/>
            <person name="Cui Y."/>
            <person name="Zhang H."/>
            <person name="O'Toole P.W."/>
        </authorList>
    </citation>
    <scope>NUCLEOTIDE SEQUENCE [LARGE SCALE GENOMIC DNA]</scope>
    <source>
        <strain evidence="2 3">DSM 20623</strain>
    </source>
</reference>